<evidence type="ECO:0000313" key="6">
    <source>
        <dbReference type="Proteomes" id="UP000216311"/>
    </source>
</evidence>
<dbReference type="Proteomes" id="UP000216311">
    <property type="component" value="Unassembled WGS sequence"/>
</dbReference>
<keyword evidence="6" id="KW-1185">Reference proteome</keyword>
<evidence type="ECO:0000256" key="1">
    <source>
        <dbReference type="SAM" id="MobiDB-lite"/>
    </source>
</evidence>
<dbReference type="InterPro" id="IPR002656">
    <property type="entry name" value="Acyl_transf_3_dom"/>
</dbReference>
<keyword evidence="2" id="KW-0472">Membrane</keyword>
<proteinExistence type="predicted"/>
<feature type="domain" description="Acyltransferase 3" evidence="3">
    <location>
        <begin position="13"/>
        <end position="119"/>
    </location>
</feature>
<dbReference type="AlphaFoldDB" id="A0A255H987"/>
<feature type="transmembrane region" description="Helical" evidence="2">
    <location>
        <begin position="12"/>
        <end position="31"/>
    </location>
</feature>
<evidence type="ECO:0000259" key="3">
    <source>
        <dbReference type="Pfam" id="PF01757"/>
    </source>
</evidence>
<gene>
    <name evidence="5" type="ORF">CGZ93_04900</name>
</gene>
<dbReference type="InterPro" id="IPR050879">
    <property type="entry name" value="Acyltransferase_3"/>
</dbReference>
<organism evidence="5 6">
    <name type="scientific">Enemella dayhoffiae</name>
    <dbReference type="NCBI Taxonomy" id="2016507"/>
    <lineage>
        <taxon>Bacteria</taxon>
        <taxon>Bacillati</taxon>
        <taxon>Actinomycetota</taxon>
        <taxon>Actinomycetes</taxon>
        <taxon>Propionibacteriales</taxon>
        <taxon>Propionibacteriaceae</taxon>
        <taxon>Enemella</taxon>
    </lineage>
</organism>
<evidence type="ECO:0000256" key="2">
    <source>
        <dbReference type="SAM" id="Phobius"/>
    </source>
</evidence>
<dbReference type="PANTHER" id="PTHR23028:SF53">
    <property type="entry name" value="ACYL_TRANSF_3 DOMAIN-CONTAINING PROTEIN"/>
    <property type="match status" value="1"/>
</dbReference>
<feature type="domain" description="SGNH" evidence="4">
    <location>
        <begin position="233"/>
        <end position="431"/>
    </location>
</feature>
<comment type="caution">
    <text evidence="5">The sequence shown here is derived from an EMBL/GenBank/DDBJ whole genome shotgun (WGS) entry which is preliminary data.</text>
</comment>
<feature type="transmembrane region" description="Helical" evidence="2">
    <location>
        <begin position="37"/>
        <end position="56"/>
    </location>
</feature>
<feature type="region of interest" description="Disordered" evidence="1">
    <location>
        <begin position="187"/>
        <end position="208"/>
    </location>
</feature>
<sequence length="440" mass="49782">MRPNRSRSPHRPEIHGLRGFAIALVVIYHIWGSGRVSGGVDVFLMISAYLLTGSLLRRGRSFSYLDHLLRRFRRLVPSAALVIVATLLGGWLLLPPTRWWDLLAQAEASLFYLQNWFLIAVATDYTAGNHECGPPWPRCWAGSGWSRWWSAVWWSGGRRFPGRPRCDRCWRPAWSCWRGQRPRAGRRRPCSAPAGGYAPGDTRVSNDWPPPLDPCGPDITDRVPLSQCGQIRSEQPTRRVAVVGDSHAAQWNTVLIEMAREHRWDLLVVGRPRCRIGVQADFIDADCRLYNEQVSRWVLEERPDVVFTVGSRAQPDGPELESETLDAAVEPWLEAGLPVLLIRDNPRWAFNMPECVQRHGTAACATPVWEKLGPAYPITDRARDAGVRLMDLIPSICPGGECAGVIGGVYVYMDDNHLTRAYTQTMRERFEEQWNDALGW</sequence>
<name>A0A255H987_9ACTN</name>
<evidence type="ECO:0000259" key="4">
    <source>
        <dbReference type="Pfam" id="PF19040"/>
    </source>
</evidence>
<dbReference type="PANTHER" id="PTHR23028">
    <property type="entry name" value="ACETYLTRANSFERASE"/>
    <property type="match status" value="1"/>
</dbReference>
<feature type="transmembrane region" description="Helical" evidence="2">
    <location>
        <begin position="76"/>
        <end position="94"/>
    </location>
</feature>
<dbReference type="EMBL" id="NMVQ01000005">
    <property type="protein sequence ID" value="OYO24159.1"/>
    <property type="molecule type" value="Genomic_DNA"/>
</dbReference>
<keyword evidence="2" id="KW-0812">Transmembrane</keyword>
<keyword evidence="2" id="KW-1133">Transmembrane helix</keyword>
<protein>
    <submittedName>
        <fullName evidence="5">Uncharacterized protein</fullName>
    </submittedName>
</protein>
<evidence type="ECO:0000313" key="5">
    <source>
        <dbReference type="EMBL" id="OYO24159.1"/>
    </source>
</evidence>
<accession>A0A255H987</accession>
<dbReference type="Pfam" id="PF19040">
    <property type="entry name" value="SGNH"/>
    <property type="match status" value="1"/>
</dbReference>
<dbReference type="GO" id="GO:0016747">
    <property type="term" value="F:acyltransferase activity, transferring groups other than amino-acyl groups"/>
    <property type="evidence" value="ECO:0007669"/>
    <property type="project" value="InterPro"/>
</dbReference>
<dbReference type="GO" id="GO:0009103">
    <property type="term" value="P:lipopolysaccharide biosynthetic process"/>
    <property type="evidence" value="ECO:0007669"/>
    <property type="project" value="TreeGrafter"/>
</dbReference>
<dbReference type="InterPro" id="IPR043968">
    <property type="entry name" value="SGNH"/>
</dbReference>
<reference evidence="5 6" key="1">
    <citation type="submission" date="2017-07" db="EMBL/GenBank/DDBJ databases">
        <title>Draft whole genome sequences of clinical Proprionibacteriaceae strains.</title>
        <authorList>
            <person name="Bernier A.-M."/>
            <person name="Bernard K."/>
            <person name="Domingo M.-C."/>
        </authorList>
    </citation>
    <scope>NUCLEOTIDE SEQUENCE [LARGE SCALE GENOMIC DNA]</scope>
    <source>
        <strain evidence="5 6">NML 130396</strain>
    </source>
</reference>
<dbReference type="Pfam" id="PF01757">
    <property type="entry name" value="Acyl_transf_3"/>
    <property type="match status" value="1"/>
</dbReference>
<dbReference type="GO" id="GO:0016020">
    <property type="term" value="C:membrane"/>
    <property type="evidence" value="ECO:0007669"/>
    <property type="project" value="TreeGrafter"/>
</dbReference>